<dbReference type="EMBL" id="LXQA010058519">
    <property type="protein sequence ID" value="MCI05389.1"/>
    <property type="molecule type" value="Genomic_DNA"/>
</dbReference>
<dbReference type="AlphaFoldDB" id="A0A392P1U3"/>
<reference evidence="2 3" key="1">
    <citation type="journal article" date="2018" name="Front. Plant Sci.">
        <title>Red Clover (Trifolium pratense) and Zigzag Clover (T. medium) - A Picture of Genomic Similarities and Differences.</title>
        <authorList>
            <person name="Dluhosova J."/>
            <person name="Istvanek J."/>
            <person name="Nedelnik J."/>
            <person name="Repkova J."/>
        </authorList>
    </citation>
    <scope>NUCLEOTIDE SEQUENCE [LARGE SCALE GENOMIC DNA]</scope>
    <source>
        <strain evidence="3">cv. 10/8</strain>
        <tissue evidence="2">Leaf</tissue>
    </source>
</reference>
<sequence>MVRRRVQPTPYIESPHDKGGQAAGPFEHING</sequence>
<name>A0A392P1U3_9FABA</name>
<feature type="region of interest" description="Disordered" evidence="1">
    <location>
        <begin position="1"/>
        <end position="31"/>
    </location>
</feature>
<accession>A0A392P1U3</accession>
<protein>
    <submittedName>
        <fullName evidence="2">Uncharacterized protein</fullName>
    </submittedName>
</protein>
<organism evidence="2 3">
    <name type="scientific">Trifolium medium</name>
    <dbReference type="NCBI Taxonomy" id="97028"/>
    <lineage>
        <taxon>Eukaryota</taxon>
        <taxon>Viridiplantae</taxon>
        <taxon>Streptophyta</taxon>
        <taxon>Embryophyta</taxon>
        <taxon>Tracheophyta</taxon>
        <taxon>Spermatophyta</taxon>
        <taxon>Magnoliopsida</taxon>
        <taxon>eudicotyledons</taxon>
        <taxon>Gunneridae</taxon>
        <taxon>Pentapetalae</taxon>
        <taxon>rosids</taxon>
        <taxon>fabids</taxon>
        <taxon>Fabales</taxon>
        <taxon>Fabaceae</taxon>
        <taxon>Papilionoideae</taxon>
        <taxon>50 kb inversion clade</taxon>
        <taxon>NPAAA clade</taxon>
        <taxon>Hologalegina</taxon>
        <taxon>IRL clade</taxon>
        <taxon>Trifolieae</taxon>
        <taxon>Trifolium</taxon>
    </lineage>
</organism>
<proteinExistence type="predicted"/>
<comment type="caution">
    <text evidence="2">The sequence shown here is derived from an EMBL/GenBank/DDBJ whole genome shotgun (WGS) entry which is preliminary data.</text>
</comment>
<evidence type="ECO:0000313" key="3">
    <source>
        <dbReference type="Proteomes" id="UP000265520"/>
    </source>
</evidence>
<evidence type="ECO:0000256" key="1">
    <source>
        <dbReference type="SAM" id="MobiDB-lite"/>
    </source>
</evidence>
<feature type="non-terminal residue" evidence="2">
    <location>
        <position position="31"/>
    </location>
</feature>
<evidence type="ECO:0000313" key="2">
    <source>
        <dbReference type="EMBL" id="MCI05389.1"/>
    </source>
</evidence>
<dbReference type="Proteomes" id="UP000265520">
    <property type="component" value="Unassembled WGS sequence"/>
</dbReference>
<keyword evidence="3" id="KW-1185">Reference proteome</keyword>